<reference evidence="2 3" key="1">
    <citation type="submission" date="2020-08" db="EMBL/GenBank/DDBJ databases">
        <title>Genomic Encyclopedia of Type Strains, Phase IV (KMG-IV): sequencing the most valuable type-strain genomes for metagenomic binning, comparative biology and taxonomic classification.</title>
        <authorList>
            <person name="Goeker M."/>
        </authorList>
    </citation>
    <scope>NUCLEOTIDE SEQUENCE [LARGE SCALE GENOMIC DNA]</scope>
    <source>
        <strain evidence="2 3">DSM 102134</strain>
    </source>
</reference>
<evidence type="ECO:0000313" key="2">
    <source>
        <dbReference type="EMBL" id="MBB6179608.1"/>
    </source>
</evidence>
<evidence type="ECO:0000313" key="3">
    <source>
        <dbReference type="Proteomes" id="UP000535501"/>
    </source>
</evidence>
<dbReference type="AlphaFoldDB" id="A0A7W9YWH2"/>
<feature type="chain" id="PRO_5030994123" evidence="1">
    <location>
        <begin position="25"/>
        <end position="110"/>
    </location>
</feature>
<sequence length="110" mass="12032">MKRNLLAAAIGILMGASIAGPTNAGQSDVSVFLFGRIYNDGVTAISVSEGRSEDERHPSYYLIPVRMRIAQQIVMGDPSLLDALERRQIAVHNVLWVQTAANGGKVIYYR</sequence>
<comment type="caution">
    <text evidence="2">The sequence shown here is derived from an EMBL/GenBank/DDBJ whole genome shotgun (WGS) entry which is preliminary data.</text>
</comment>
<keyword evidence="3" id="KW-1185">Reference proteome</keyword>
<feature type="signal peptide" evidence="1">
    <location>
        <begin position="1"/>
        <end position="24"/>
    </location>
</feature>
<dbReference type="EMBL" id="JACHEJ010000003">
    <property type="protein sequence ID" value="MBB6179608.1"/>
    <property type="molecule type" value="Genomic_DNA"/>
</dbReference>
<keyword evidence="1" id="KW-0732">Signal</keyword>
<name>A0A7W9YWH2_9HYPH</name>
<evidence type="ECO:0000256" key="1">
    <source>
        <dbReference type="SAM" id="SignalP"/>
    </source>
</evidence>
<accession>A0A7W9YWH2</accession>
<gene>
    <name evidence="2" type="ORF">HNQ75_001576</name>
</gene>
<dbReference type="Proteomes" id="UP000535501">
    <property type="component" value="Unassembled WGS sequence"/>
</dbReference>
<proteinExistence type="predicted"/>
<dbReference type="RefSeq" id="WP_077547387.1">
    <property type="nucleotide sequence ID" value="NZ_JACHEJ010000003.1"/>
</dbReference>
<organism evidence="2 3">
    <name type="scientific">Pseudorhizobium flavum</name>
    <dbReference type="NCBI Taxonomy" id="1335061"/>
    <lineage>
        <taxon>Bacteria</taxon>
        <taxon>Pseudomonadati</taxon>
        <taxon>Pseudomonadota</taxon>
        <taxon>Alphaproteobacteria</taxon>
        <taxon>Hyphomicrobiales</taxon>
        <taxon>Rhizobiaceae</taxon>
        <taxon>Rhizobium/Agrobacterium group</taxon>
        <taxon>Pseudorhizobium</taxon>
    </lineage>
</organism>
<protein>
    <submittedName>
        <fullName evidence="2">Uncharacterized protein</fullName>
    </submittedName>
</protein>